<organism evidence="1 2">
    <name type="scientific">Clavibacter lycopersici</name>
    <dbReference type="NCBI Taxonomy" id="2301718"/>
    <lineage>
        <taxon>Bacteria</taxon>
        <taxon>Bacillati</taxon>
        <taxon>Actinomycetota</taxon>
        <taxon>Actinomycetes</taxon>
        <taxon>Micrococcales</taxon>
        <taxon>Microbacteriaceae</taxon>
        <taxon>Clavibacter</taxon>
    </lineage>
</organism>
<sequence>MRAAGLVPQRHLEDWGISGLNSSERMVDGEPVTTSIRLSRFYTVLRDPDDLDDPVDLRPLDADLRRMQAEETPDDLPDWMAWMRDRGRFPQLWEAVQTHVIGAGAADGEPGEVAPLLASHVDYVLHNAFREEHGLGDPTDHPWVRLAHRDDARPADVVVDGAVVPGGMVIDADAFVVGVGAPLADGRVVTAVVPRAHLDLITLELVADGPDEPAAPLAPRAGRRGAGS</sequence>
<gene>
    <name evidence="1" type="ORF">DZG00_10685</name>
</gene>
<accession>A0A399T3K6</accession>
<evidence type="ECO:0000313" key="1">
    <source>
        <dbReference type="EMBL" id="RIJ50970.1"/>
    </source>
</evidence>
<evidence type="ECO:0000313" key="2">
    <source>
        <dbReference type="Proteomes" id="UP000266484"/>
    </source>
</evidence>
<name>A0A399T3K6_9MICO</name>
<dbReference type="AlphaFoldDB" id="A0A399T3K6"/>
<dbReference type="OrthoDB" id="4915037at2"/>
<reference evidence="1 2" key="1">
    <citation type="submission" date="2018-08" db="EMBL/GenBank/DDBJ databases">
        <title>Genome Sequence of Clavibacter michiganensis Subspecies type strains, and the Atypical Peach-Colored Strains Isolated from Tomato.</title>
        <authorList>
            <person name="Osdaghi E."/>
            <person name="Portier P."/>
            <person name="Briand M."/>
            <person name="Jacques M.-A."/>
        </authorList>
    </citation>
    <scope>NUCLEOTIDE SEQUENCE [LARGE SCALE GENOMIC DNA]</scope>
    <source>
        <strain evidence="1 2">CFBP 8615</strain>
    </source>
</reference>
<protein>
    <submittedName>
        <fullName evidence="1">Uncharacterized protein</fullName>
    </submittedName>
</protein>
<dbReference type="RefSeq" id="WP_119382179.1">
    <property type="nucleotide sequence ID" value="NZ_QWGT01000157.1"/>
</dbReference>
<dbReference type="EMBL" id="QWGT01000157">
    <property type="protein sequence ID" value="RIJ50970.1"/>
    <property type="molecule type" value="Genomic_DNA"/>
</dbReference>
<proteinExistence type="predicted"/>
<keyword evidence="2" id="KW-1185">Reference proteome</keyword>
<comment type="caution">
    <text evidence="1">The sequence shown here is derived from an EMBL/GenBank/DDBJ whole genome shotgun (WGS) entry which is preliminary data.</text>
</comment>
<dbReference type="Proteomes" id="UP000266484">
    <property type="component" value="Unassembled WGS sequence"/>
</dbReference>